<name>A0ABW3E853_9ACTN</name>
<dbReference type="Proteomes" id="UP001597024">
    <property type="component" value="Unassembled WGS sequence"/>
</dbReference>
<dbReference type="EMBL" id="JBHTHX010003341">
    <property type="protein sequence ID" value="MFD0891627.1"/>
    <property type="molecule type" value="Genomic_DNA"/>
</dbReference>
<dbReference type="InterPro" id="IPR010852">
    <property type="entry name" value="ABATE"/>
</dbReference>
<keyword evidence="2" id="KW-1185">Reference proteome</keyword>
<proteinExistence type="predicted"/>
<sequence length="50" mass="5213">MGNAADLVCDFVNTYDVESATDSIPSPAALTAWLGRRDLIGPADAADETD</sequence>
<protein>
    <submittedName>
        <fullName evidence="1">ABATE domain-containing protein</fullName>
    </submittedName>
</protein>
<dbReference type="Pfam" id="PF07336">
    <property type="entry name" value="ABATE"/>
    <property type="match status" value="1"/>
</dbReference>
<dbReference type="InterPro" id="IPR023286">
    <property type="entry name" value="ABATE_dom_sf"/>
</dbReference>
<accession>A0ABW3E853</accession>
<dbReference type="SUPFAM" id="SSF160904">
    <property type="entry name" value="Jann2411-like"/>
    <property type="match status" value="1"/>
</dbReference>
<gene>
    <name evidence="1" type="ORF">ACFQ08_44360</name>
</gene>
<feature type="non-terminal residue" evidence="1">
    <location>
        <position position="50"/>
    </location>
</feature>
<evidence type="ECO:0000313" key="2">
    <source>
        <dbReference type="Proteomes" id="UP001597024"/>
    </source>
</evidence>
<reference evidence="2" key="1">
    <citation type="journal article" date="2019" name="Int. J. Syst. Evol. Microbiol.">
        <title>The Global Catalogue of Microorganisms (GCM) 10K type strain sequencing project: providing services to taxonomists for standard genome sequencing and annotation.</title>
        <authorList>
            <consortium name="The Broad Institute Genomics Platform"/>
            <consortium name="The Broad Institute Genome Sequencing Center for Infectious Disease"/>
            <person name="Wu L."/>
            <person name="Ma J."/>
        </authorList>
    </citation>
    <scope>NUCLEOTIDE SEQUENCE [LARGE SCALE GENOMIC DNA]</scope>
    <source>
        <strain evidence="2">CCUG 62974</strain>
    </source>
</reference>
<comment type="caution">
    <text evidence="1">The sequence shown here is derived from an EMBL/GenBank/DDBJ whole genome shotgun (WGS) entry which is preliminary data.</text>
</comment>
<evidence type="ECO:0000313" key="1">
    <source>
        <dbReference type="EMBL" id="MFD0891627.1"/>
    </source>
</evidence>
<organism evidence="1 2">
    <name type="scientific">Streptosporangium algeriense</name>
    <dbReference type="NCBI Taxonomy" id="1682748"/>
    <lineage>
        <taxon>Bacteria</taxon>
        <taxon>Bacillati</taxon>
        <taxon>Actinomycetota</taxon>
        <taxon>Actinomycetes</taxon>
        <taxon>Streptosporangiales</taxon>
        <taxon>Streptosporangiaceae</taxon>
        <taxon>Streptosporangium</taxon>
    </lineage>
</organism>